<comment type="caution">
    <text evidence="1">The sequence shown here is derived from an EMBL/GenBank/DDBJ whole genome shotgun (WGS) entry which is preliminary data.</text>
</comment>
<dbReference type="AlphaFoldDB" id="A0AAV4VLL1"/>
<name>A0AAV4VLL1_9ARAC</name>
<organism evidence="1 2">
    <name type="scientific">Caerostris darwini</name>
    <dbReference type="NCBI Taxonomy" id="1538125"/>
    <lineage>
        <taxon>Eukaryota</taxon>
        <taxon>Metazoa</taxon>
        <taxon>Ecdysozoa</taxon>
        <taxon>Arthropoda</taxon>
        <taxon>Chelicerata</taxon>
        <taxon>Arachnida</taxon>
        <taxon>Araneae</taxon>
        <taxon>Araneomorphae</taxon>
        <taxon>Entelegynae</taxon>
        <taxon>Araneoidea</taxon>
        <taxon>Araneidae</taxon>
        <taxon>Caerostris</taxon>
    </lineage>
</organism>
<dbReference type="EMBL" id="BPLQ01013300">
    <property type="protein sequence ID" value="GIY71215.1"/>
    <property type="molecule type" value="Genomic_DNA"/>
</dbReference>
<reference evidence="1 2" key="1">
    <citation type="submission" date="2021-06" db="EMBL/GenBank/DDBJ databases">
        <title>Caerostris darwini draft genome.</title>
        <authorList>
            <person name="Kono N."/>
            <person name="Arakawa K."/>
        </authorList>
    </citation>
    <scope>NUCLEOTIDE SEQUENCE [LARGE SCALE GENOMIC DNA]</scope>
</reference>
<evidence type="ECO:0000313" key="1">
    <source>
        <dbReference type="EMBL" id="GIY71215.1"/>
    </source>
</evidence>
<sequence>MILLRELWQGHSRNGDGARKWVGADRNAGRRPKCPCNLDHVMIRKKSVSHAIGDRQILQHPLISSPIRRRLLLSLTSNIAMRLQRELWQGHSRKGDWARKWVGADRNAGARAEMPLLSG</sequence>
<proteinExistence type="predicted"/>
<protein>
    <submittedName>
        <fullName evidence="1">Uncharacterized protein</fullName>
    </submittedName>
</protein>
<dbReference type="Proteomes" id="UP001054837">
    <property type="component" value="Unassembled WGS sequence"/>
</dbReference>
<evidence type="ECO:0000313" key="2">
    <source>
        <dbReference type="Proteomes" id="UP001054837"/>
    </source>
</evidence>
<keyword evidence="2" id="KW-1185">Reference proteome</keyword>
<accession>A0AAV4VLL1</accession>
<gene>
    <name evidence="1" type="ORF">CDAR_540601</name>
</gene>